<dbReference type="EMBL" id="CAJVPZ010002611">
    <property type="protein sequence ID" value="CAG8516342.1"/>
    <property type="molecule type" value="Genomic_DNA"/>
</dbReference>
<dbReference type="GO" id="GO:0005829">
    <property type="term" value="C:cytosol"/>
    <property type="evidence" value="ECO:0007669"/>
    <property type="project" value="TreeGrafter"/>
</dbReference>
<dbReference type="Gene3D" id="3.40.50.280">
    <property type="entry name" value="Cobalamin-binding domain"/>
    <property type="match status" value="1"/>
</dbReference>
<dbReference type="Proteomes" id="UP000789396">
    <property type="component" value="Unassembled WGS sequence"/>
</dbReference>
<accession>A0A9N9F8B2</accession>
<proteinExistence type="predicted"/>
<dbReference type="PANTHER" id="PTHR45833:SF1">
    <property type="entry name" value="METHIONINE SYNTHASE"/>
    <property type="match status" value="1"/>
</dbReference>
<keyword evidence="2" id="KW-0170">Cobalt</keyword>
<evidence type="ECO:0000256" key="1">
    <source>
        <dbReference type="ARBA" id="ARBA00022723"/>
    </source>
</evidence>
<dbReference type="InterPro" id="IPR006158">
    <property type="entry name" value="Cobalamin-bd"/>
</dbReference>
<reference evidence="4" key="1">
    <citation type="submission" date="2021-06" db="EMBL/GenBank/DDBJ databases">
        <authorList>
            <person name="Kallberg Y."/>
            <person name="Tangrot J."/>
            <person name="Rosling A."/>
        </authorList>
    </citation>
    <scope>NUCLEOTIDE SEQUENCE</scope>
    <source>
        <strain evidence="4">IN212</strain>
    </source>
</reference>
<evidence type="ECO:0000313" key="4">
    <source>
        <dbReference type="EMBL" id="CAG8516342.1"/>
    </source>
</evidence>
<protein>
    <submittedName>
        <fullName evidence="4">9127_t:CDS:1</fullName>
    </submittedName>
</protein>
<comment type="caution">
    <text evidence="4">The sequence shown here is derived from an EMBL/GenBank/DDBJ whole genome shotgun (WGS) entry which is preliminary data.</text>
</comment>
<dbReference type="GO" id="GO:0046653">
    <property type="term" value="P:tetrahydrofolate metabolic process"/>
    <property type="evidence" value="ECO:0007669"/>
    <property type="project" value="TreeGrafter"/>
</dbReference>
<organism evidence="4 5">
    <name type="scientific">Racocetra fulgida</name>
    <dbReference type="NCBI Taxonomy" id="60492"/>
    <lineage>
        <taxon>Eukaryota</taxon>
        <taxon>Fungi</taxon>
        <taxon>Fungi incertae sedis</taxon>
        <taxon>Mucoromycota</taxon>
        <taxon>Glomeromycotina</taxon>
        <taxon>Glomeromycetes</taxon>
        <taxon>Diversisporales</taxon>
        <taxon>Gigasporaceae</taxon>
        <taxon>Racocetra</taxon>
    </lineage>
</organism>
<evidence type="ECO:0000259" key="3">
    <source>
        <dbReference type="PROSITE" id="PS51332"/>
    </source>
</evidence>
<gene>
    <name evidence="4" type="ORF">RFULGI_LOCUS3138</name>
</gene>
<dbReference type="GO" id="GO:0046872">
    <property type="term" value="F:metal ion binding"/>
    <property type="evidence" value="ECO:0007669"/>
    <property type="project" value="UniProtKB-KW"/>
</dbReference>
<evidence type="ECO:0000256" key="2">
    <source>
        <dbReference type="ARBA" id="ARBA00023285"/>
    </source>
</evidence>
<feature type="domain" description="B12-binding" evidence="3">
    <location>
        <begin position="25"/>
        <end position="101"/>
    </location>
</feature>
<keyword evidence="1" id="KW-0479">Metal-binding</keyword>
<dbReference type="AlphaFoldDB" id="A0A9N9F8B2"/>
<evidence type="ECO:0000313" key="5">
    <source>
        <dbReference type="Proteomes" id="UP000789396"/>
    </source>
</evidence>
<dbReference type="InterPro" id="IPR050554">
    <property type="entry name" value="Met_Synthase/Corrinoid"/>
</dbReference>
<dbReference type="SUPFAM" id="SSF52242">
    <property type="entry name" value="Cobalamin (vitamin B12)-binding domain"/>
    <property type="match status" value="1"/>
</dbReference>
<sequence>MKKAVAHLILFMEVKRQAKFAANGGEGIDTSPQHADVHYNGKNIACVVLGFNNYKVIDLCVMTPCEKIIETALNEKADIIGLSELITPFLDEMIHVAKEMA</sequence>
<dbReference type="GO" id="GO:0050667">
    <property type="term" value="P:homocysteine metabolic process"/>
    <property type="evidence" value="ECO:0007669"/>
    <property type="project" value="TreeGrafter"/>
</dbReference>
<dbReference type="OrthoDB" id="261426at2759"/>
<dbReference type="InterPro" id="IPR036724">
    <property type="entry name" value="Cobalamin-bd_sf"/>
</dbReference>
<keyword evidence="5" id="KW-1185">Reference proteome</keyword>
<dbReference type="PROSITE" id="PS51332">
    <property type="entry name" value="B12_BINDING"/>
    <property type="match status" value="1"/>
</dbReference>
<dbReference type="GO" id="GO:0031419">
    <property type="term" value="F:cobalamin binding"/>
    <property type="evidence" value="ECO:0007669"/>
    <property type="project" value="InterPro"/>
</dbReference>
<dbReference type="GO" id="GO:0008705">
    <property type="term" value="F:methionine synthase activity"/>
    <property type="evidence" value="ECO:0007669"/>
    <property type="project" value="TreeGrafter"/>
</dbReference>
<name>A0A9N9F8B2_9GLOM</name>
<dbReference type="PANTHER" id="PTHR45833">
    <property type="entry name" value="METHIONINE SYNTHASE"/>
    <property type="match status" value="1"/>
</dbReference>